<gene>
    <name evidence="1" type="ORF">GGQ87_000104</name>
</gene>
<reference evidence="1 2" key="1">
    <citation type="submission" date="2020-03" db="EMBL/GenBank/DDBJ databases">
        <title>Genomic Encyclopedia of Type Strains, Phase IV (KMG-IV): sequencing the most valuable type-strain genomes for metagenomic binning, comparative biology and taxonomic classification.</title>
        <authorList>
            <person name="Goeker M."/>
        </authorList>
    </citation>
    <scope>NUCLEOTIDE SEQUENCE [LARGE SCALE GENOMIC DNA]</scope>
    <source>
        <strain evidence="1 2">DSM 4736</strain>
    </source>
</reference>
<dbReference type="InterPro" id="IPR042257">
    <property type="entry name" value="DGOK_C"/>
</dbReference>
<dbReference type="GO" id="GO:0034194">
    <property type="term" value="P:D-galactonate catabolic process"/>
    <property type="evidence" value="ECO:0007669"/>
    <property type="project" value="InterPro"/>
</dbReference>
<keyword evidence="1" id="KW-0418">Kinase</keyword>
<protein>
    <submittedName>
        <fullName evidence="1">2-dehydro-3-deoxygalactonokinase</fullName>
        <ecNumber evidence="1">2.7.1.58</ecNumber>
    </submittedName>
</protein>
<dbReference type="Pfam" id="PF05035">
    <property type="entry name" value="DGOK"/>
    <property type="match status" value="1"/>
</dbReference>
<organism evidence="1 2">
    <name type="scientific">Brevundimonas alba</name>
    <dbReference type="NCBI Taxonomy" id="74314"/>
    <lineage>
        <taxon>Bacteria</taxon>
        <taxon>Pseudomonadati</taxon>
        <taxon>Pseudomonadota</taxon>
        <taxon>Alphaproteobacteria</taxon>
        <taxon>Caulobacterales</taxon>
        <taxon>Caulobacteraceae</taxon>
        <taxon>Brevundimonas</taxon>
    </lineage>
</organism>
<evidence type="ECO:0000313" key="2">
    <source>
        <dbReference type="Proteomes" id="UP000587415"/>
    </source>
</evidence>
<dbReference type="Proteomes" id="UP000587415">
    <property type="component" value="Unassembled WGS sequence"/>
</dbReference>
<evidence type="ECO:0000313" key="1">
    <source>
        <dbReference type="EMBL" id="NJC39846.1"/>
    </source>
</evidence>
<dbReference type="EC" id="2.7.1.58" evidence="1"/>
<name>A0A7X6BMW7_9CAUL</name>
<proteinExistence type="predicted"/>
<dbReference type="Gene3D" id="3.30.420.300">
    <property type="entry name" value="2-keto-3-deoxy-galactonokinase, substrate binding domain"/>
    <property type="match status" value="1"/>
</dbReference>
<accession>A0A7X6BMW7</accession>
<sequence>MRLAVGGRVLEERADPRGAGELTSDAFAGVLEEVAGDWLAEAPVLICGMAGAKGRWLEAPYAPCPASLTDLAAALVRPDPKREVFIVPGVAEMGPGGLSDVMRGEETQMMGLMDAGVDGWAIAPGTHSKWVRLEIGRIAAFRTFATGELYAAVQEGTILTGGGTDTRPDDAAFRRGVERGLAEPALSAALFSVRVGFLAGRLTPETAPDYLSGLLIGAEIAAQADEARGQALALIGAAALTRRYARAMEIAGLGHADIHDAAEVTARGLWRIWEART</sequence>
<keyword evidence="1" id="KW-0808">Transferase</keyword>
<dbReference type="InterPro" id="IPR007729">
    <property type="entry name" value="DGOK"/>
</dbReference>
<dbReference type="GO" id="GO:0008671">
    <property type="term" value="F:2-dehydro-3-deoxygalactonokinase activity"/>
    <property type="evidence" value="ECO:0007669"/>
    <property type="project" value="UniProtKB-EC"/>
</dbReference>
<dbReference type="AlphaFoldDB" id="A0A7X6BMW7"/>
<keyword evidence="2" id="KW-1185">Reference proteome</keyword>
<dbReference type="EMBL" id="JAATJM010000001">
    <property type="protein sequence ID" value="NJC39846.1"/>
    <property type="molecule type" value="Genomic_DNA"/>
</dbReference>
<dbReference type="InterPro" id="IPR042258">
    <property type="entry name" value="DGOK_N"/>
</dbReference>
<dbReference type="Gene3D" id="3.30.420.310">
    <property type="entry name" value="2-keto-3-deoxy-galactonokinase, C-terminal domain"/>
    <property type="match status" value="1"/>
</dbReference>
<comment type="caution">
    <text evidence="1">The sequence shown here is derived from an EMBL/GenBank/DDBJ whole genome shotgun (WGS) entry which is preliminary data.</text>
</comment>